<dbReference type="Proteomes" id="UP000297866">
    <property type="component" value="Unassembled WGS sequence"/>
</dbReference>
<feature type="transmembrane region" description="Helical" evidence="1">
    <location>
        <begin position="80"/>
        <end position="103"/>
    </location>
</feature>
<dbReference type="RefSeq" id="WP_134492872.1">
    <property type="nucleotide sequence ID" value="NZ_SOEZ01000078.1"/>
</dbReference>
<dbReference type="Pfam" id="PF14325">
    <property type="entry name" value="DUF4383"/>
    <property type="match status" value="1"/>
</dbReference>
<dbReference type="AlphaFoldDB" id="A0A4R8UBV2"/>
<evidence type="ECO:0000313" key="2">
    <source>
        <dbReference type="EMBL" id="TFB46733.1"/>
    </source>
</evidence>
<proteinExistence type="predicted"/>
<accession>A0A4R8UBV2</accession>
<reference evidence="2 3" key="1">
    <citation type="submission" date="2019-03" db="EMBL/GenBank/DDBJ databases">
        <title>Genomics of glacier-inhabiting Cryobacterium strains.</title>
        <authorList>
            <person name="Liu Q."/>
            <person name="Xin Y.-H."/>
        </authorList>
    </citation>
    <scope>NUCLEOTIDE SEQUENCE [LARGE SCALE GENOMIC DNA]</scope>
    <source>
        <strain evidence="2 3">Sr47</strain>
    </source>
</reference>
<keyword evidence="1" id="KW-0812">Transmembrane</keyword>
<evidence type="ECO:0000313" key="3">
    <source>
        <dbReference type="Proteomes" id="UP000297866"/>
    </source>
</evidence>
<evidence type="ECO:0000256" key="1">
    <source>
        <dbReference type="SAM" id="Phobius"/>
    </source>
</evidence>
<feature type="transmembrane region" description="Helical" evidence="1">
    <location>
        <begin position="53"/>
        <end position="73"/>
    </location>
</feature>
<name>A0A4R8UBV2_9MICO</name>
<protein>
    <submittedName>
        <fullName evidence="2">DUF4383 domain-containing protein</fullName>
    </submittedName>
</protein>
<comment type="caution">
    <text evidence="2">The sequence shown here is derived from an EMBL/GenBank/DDBJ whole genome shotgun (WGS) entry which is preliminary data.</text>
</comment>
<feature type="transmembrane region" description="Helical" evidence="1">
    <location>
        <begin position="12"/>
        <end position="33"/>
    </location>
</feature>
<organism evidence="2 3">
    <name type="scientific">Cryobacterium tagatosivorans</name>
    <dbReference type="NCBI Taxonomy" id="1259199"/>
    <lineage>
        <taxon>Bacteria</taxon>
        <taxon>Bacillati</taxon>
        <taxon>Actinomycetota</taxon>
        <taxon>Actinomycetes</taxon>
        <taxon>Micrococcales</taxon>
        <taxon>Microbacteriaceae</taxon>
        <taxon>Cryobacterium</taxon>
    </lineage>
</organism>
<dbReference type="EMBL" id="SOEZ01000078">
    <property type="protein sequence ID" value="TFB46733.1"/>
    <property type="molecule type" value="Genomic_DNA"/>
</dbReference>
<keyword evidence="3" id="KW-1185">Reference proteome</keyword>
<sequence length="150" mass="15625">MLNSPNRLVGMIFGAIYIVVGLLGFTVTSTVAFTTTSGELLIGVFEVNPMLNVAHLIIGVALLMAGLASVMAAKITNGAVGAVFLLLGIVGFFIEDTTLNVLALNAADHYLHLVSAVVLIAVALAADRNLSNEAPATVRQQQRTTTSDTD</sequence>
<dbReference type="OrthoDB" id="572373at2"/>
<gene>
    <name evidence="2" type="ORF">E3O23_16335</name>
</gene>
<keyword evidence="1" id="KW-0472">Membrane</keyword>
<feature type="transmembrane region" description="Helical" evidence="1">
    <location>
        <begin position="109"/>
        <end position="126"/>
    </location>
</feature>
<keyword evidence="1" id="KW-1133">Transmembrane helix</keyword>